<dbReference type="EMBL" id="LAZR01043361">
    <property type="protein sequence ID" value="KKL07258.1"/>
    <property type="molecule type" value="Genomic_DNA"/>
</dbReference>
<organism evidence="1">
    <name type="scientific">marine sediment metagenome</name>
    <dbReference type="NCBI Taxonomy" id="412755"/>
    <lineage>
        <taxon>unclassified sequences</taxon>
        <taxon>metagenomes</taxon>
        <taxon>ecological metagenomes</taxon>
    </lineage>
</organism>
<name>A0A0F9D5B3_9ZZZZ</name>
<comment type="caution">
    <text evidence="1">The sequence shown here is derived from an EMBL/GenBank/DDBJ whole genome shotgun (WGS) entry which is preliminary data.</text>
</comment>
<protein>
    <recommendedName>
        <fullName evidence="2">Ada DNA repair metal-binding domain-containing protein</fullName>
    </recommendedName>
</protein>
<proteinExistence type="predicted"/>
<accession>A0A0F9D5B3</accession>
<dbReference type="AlphaFoldDB" id="A0A0F9D5B3"/>
<reference evidence="1" key="1">
    <citation type="journal article" date="2015" name="Nature">
        <title>Complex archaea that bridge the gap between prokaryotes and eukaryotes.</title>
        <authorList>
            <person name="Spang A."/>
            <person name="Saw J.H."/>
            <person name="Jorgensen S.L."/>
            <person name="Zaremba-Niedzwiedzka K."/>
            <person name="Martijn J."/>
            <person name="Lind A.E."/>
            <person name="van Eijk R."/>
            <person name="Schleper C."/>
            <person name="Guy L."/>
            <person name="Ettema T.J."/>
        </authorList>
    </citation>
    <scope>NUCLEOTIDE SEQUENCE</scope>
</reference>
<sequence length="203" mass="22777">MPLQNRVQPNGKIIAHPARSGFMGNRGILHDENGLHPKRRWAHQNWVCCVLSFKGRRRQLMAPRRYTELFFLDEAVAFAAGHRPCAECRGAEYRRFRACCDVPGPVAALDRQLHAERAVPRIFQQRRHADVEAHDLPDGSFILDHAGKSGVLSGDAFYPYAPEGYQTAQKRPQGRVTLLTPPSVVTAFRAGYRPQIALEGAQV</sequence>
<evidence type="ECO:0000313" key="1">
    <source>
        <dbReference type="EMBL" id="KKL07258.1"/>
    </source>
</evidence>
<evidence type="ECO:0008006" key="2">
    <source>
        <dbReference type="Google" id="ProtNLM"/>
    </source>
</evidence>
<gene>
    <name evidence="1" type="ORF">LCGC14_2587820</name>
</gene>